<evidence type="ECO:0000256" key="3">
    <source>
        <dbReference type="ARBA" id="ARBA00023015"/>
    </source>
</evidence>
<dbReference type="InterPro" id="IPR001789">
    <property type="entry name" value="Sig_transdc_resp-reg_receiver"/>
</dbReference>
<dbReference type="SUPFAM" id="SSF52540">
    <property type="entry name" value="P-loop containing nucleoside triphosphate hydrolases"/>
    <property type="match status" value="1"/>
</dbReference>
<keyword evidence="2" id="KW-0067">ATP-binding</keyword>
<reference evidence="9 10" key="1">
    <citation type="submission" date="2020-08" db="EMBL/GenBank/DDBJ databases">
        <title>Bridging the membrane lipid divide: bacteria of the FCB group superphylum have the potential to synthesize archaeal ether lipids.</title>
        <authorList>
            <person name="Villanueva L."/>
            <person name="Von Meijenfeldt F.A.B."/>
            <person name="Westbye A.B."/>
            <person name="Yadav S."/>
            <person name="Hopmans E.C."/>
            <person name="Dutilh B.E."/>
            <person name="Sinninghe Damste J.S."/>
        </authorList>
    </citation>
    <scope>NUCLEOTIDE SEQUENCE [LARGE SCALE GENOMIC DNA]</scope>
    <source>
        <strain evidence="9">NIOZ-UU27</strain>
    </source>
</reference>
<organism evidence="9 10">
    <name type="scientific">Candidatus Desulfacyla euxinica</name>
    <dbReference type="NCBI Taxonomy" id="2841693"/>
    <lineage>
        <taxon>Bacteria</taxon>
        <taxon>Deltaproteobacteria</taxon>
        <taxon>Candidatus Desulfacyla</taxon>
    </lineage>
</organism>
<dbReference type="Pfam" id="PF25601">
    <property type="entry name" value="AAA_lid_14"/>
    <property type="match status" value="1"/>
</dbReference>
<keyword evidence="1" id="KW-0547">Nucleotide-binding</keyword>
<feature type="domain" description="Sigma-54 factor interaction" evidence="7">
    <location>
        <begin position="148"/>
        <end position="376"/>
    </location>
</feature>
<dbReference type="Gene3D" id="1.10.10.60">
    <property type="entry name" value="Homeodomain-like"/>
    <property type="match status" value="1"/>
</dbReference>
<feature type="modified residue" description="4-aspartylphosphate" evidence="6">
    <location>
        <position position="58"/>
    </location>
</feature>
<evidence type="ECO:0000256" key="1">
    <source>
        <dbReference type="ARBA" id="ARBA00022741"/>
    </source>
</evidence>
<dbReference type="Pfam" id="PF02954">
    <property type="entry name" value="HTH_8"/>
    <property type="match status" value="1"/>
</dbReference>
<dbReference type="InterPro" id="IPR025662">
    <property type="entry name" value="Sigma_54_int_dom_ATP-bd_1"/>
</dbReference>
<keyword evidence="3" id="KW-0805">Transcription regulation</keyword>
<dbReference type="InterPro" id="IPR027417">
    <property type="entry name" value="P-loop_NTPase"/>
</dbReference>
<dbReference type="FunFam" id="3.40.50.300:FF:000006">
    <property type="entry name" value="DNA-binding transcriptional regulator NtrC"/>
    <property type="match status" value="1"/>
</dbReference>
<evidence type="ECO:0000256" key="4">
    <source>
        <dbReference type="ARBA" id="ARBA00023125"/>
    </source>
</evidence>
<evidence type="ECO:0000256" key="2">
    <source>
        <dbReference type="ARBA" id="ARBA00022840"/>
    </source>
</evidence>
<evidence type="ECO:0000313" key="9">
    <source>
        <dbReference type="EMBL" id="MBC8179075.1"/>
    </source>
</evidence>
<dbReference type="PROSITE" id="PS00688">
    <property type="entry name" value="SIGMA54_INTERACT_3"/>
    <property type="match status" value="1"/>
</dbReference>
<dbReference type="Gene3D" id="1.10.8.60">
    <property type="match status" value="1"/>
</dbReference>
<comment type="caution">
    <text evidence="9">The sequence shown here is derived from an EMBL/GenBank/DDBJ whole genome shotgun (WGS) entry which is preliminary data.</text>
</comment>
<evidence type="ECO:0000256" key="6">
    <source>
        <dbReference type="PROSITE-ProRule" id="PRU00169"/>
    </source>
</evidence>
<dbReference type="Pfam" id="PF00072">
    <property type="entry name" value="Response_reg"/>
    <property type="match status" value="1"/>
</dbReference>
<dbReference type="GO" id="GO:0005524">
    <property type="term" value="F:ATP binding"/>
    <property type="evidence" value="ECO:0007669"/>
    <property type="project" value="UniProtKB-KW"/>
</dbReference>
<evidence type="ECO:0000259" key="7">
    <source>
        <dbReference type="PROSITE" id="PS50045"/>
    </source>
</evidence>
<evidence type="ECO:0000256" key="5">
    <source>
        <dbReference type="ARBA" id="ARBA00023163"/>
    </source>
</evidence>
<dbReference type="InterPro" id="IPR002197">
    <property type="entry name" value="HTH_Fis"/>
</dbReference>
<dbReference type="PRINTS" id="PR01590">
    <property type="entry name" value="HTHFIS"/>
</dbReference>
<dbReference type="InterPro" id="IPR009057">
    <property type="entry name" value="Homeodomain-like_sf"/>
</dbReference>
<dbReference type="InterPro" id="IPR002078">
    <property type="entry name" value="Sigma_54_int"/>
</dbReference>
<dbReference type="SMART" id="SM00448">
    <property type="entry name" value="REC"/>
    <property type="match status" value="1"/>
</dbReference>
<dbReference type="InterPro" id="IPR025943">
    <property type="entry name" value="Sigma_54_int_dom_ATP-bd_2"/>
</dbReference>
<dbReference type="PROSITE" id="PS50045">
    <property type="entry name" value="SIGMA54_INTERACT_4"/>
    <property type="match status" value="1"/>
</dbReference>
<evidence type="ECO:0000259" key="8">
    <source>
        <dbReference type="PROSITE" id="PS50110"/>
    </source>
</evidence>
<dbReference type="InterPro" id="IPR011006">
    <property type="entry name" value="CheY-like_superfamily"/>
</dbReference>
<protein>
    <submittedName>
        <fullName evidence="9">Sigma-54-dependent Fis family transcriptional regulator</fullName>
    </submittedName>
</protein>
<dbReference type="CDD" id="cd00009">
    <property type="entry name" value="AAA"/>
    <property type="match status" value="1"/>
</dbReference>
<keyword evidence="4" id="KW-0238">DNA-binding</keyword>
<sequence>METDPSRFSLLFVDDDPQVLSLLEDVFAKKDYHIRTAQDGQDALTILAETRIDAALVDLRMPGMDGLTLLKEIRTRYPGIMVSILTGYGNVEDAVKAIKSGAVDFLEKPFSPVRLCAFMANLCRIWELNEENKTLRANVESRFGFDPLVGKSTIMLELKEMIAQVGPSRSTILIQGETGTGKELVARAIHAHSPRARNSFVPVDCAAISETVMESELFGHTKGAFTGAHISTLGLIRSAEKGTLFLDEVGELSSSTQAKLLRTIQEKEVRPVGSSQNHPVDIRVLAATNRDLGTEVVRGFFREDLYYRLNVLTIHVPPLRDIKEDISSLATHFLKRFSTSRSPVKEISEESLLCLERYDWPGNIRELENVIRRAIALGKGNRILPEDLPENIYTPPFLKPPESIGLSLESSLASYEIAAIKNALAQSGSNRKKAARILKIGEATLYRKIRKYGIKNYELRVKN</sequence>
<dbReference type="InterPro" id="IPR058031">
    <property type="entry name" value="AAA_lid_NorR"/>
</dbReference>
<name>A0A8J6T4V6_9DELT</name>
<dbReference type="InterPro" id="IPR003593">
    <property type="entry name" value="AAA+_ATPase"/>
</dbReference>
<dbReference type="GO" id="GO:0043565">
    <property type="term" value="F:sequence-specific DNA binding"/>
    <property type="evidence" value="ECO:0007669"/>
    <property type="project" value="InterPro"/>
</dbReference>
<dbReference type="EMBL" id="JACNJD010000342">
    <property type="protein sequence ID" value="MBC8179075.1"/>
    <property type="molecule type" value="Genomic_DNA"/>
</dbReference>
<accession>A0A8J6T4V6</accession>
<dbReference type="Proteomes" id="UP000650524">
    <property type="component" value="Unassembled WGS sequence"/>
</dbReference>
<evidence type="ECO:0000313" key="10">
    <source>
        <dbReference type="Proteomes" id="UP000650524"/>
    </source>
</evidence>
<dbReference type="Gene3D" id="3.40.50.300">
    <property type="entry name" value="P-loop containing nucleotide triphosphate hydrolases"/>
    <property type="match status" value="1"/>
</dbReference>
<gene>
    <name evidence="9" type="ORF">H8E19_16850</name>
</gene>
<dbReference type="SUPFAM" id="SSF46689">
    <property type="entry name" value="Homeodomain-like"/>
    <property type="match status" value="1"/>
</dbReference>
<dbReference type="PROSITE" id="PS00675">
    <property type="entry name" value="SIGMA54_INTERACT_1"/>
    <property type="match status" value="1"/>
</dbReference>
<dbReference type="SUPFAM" id="SSF52172">
    <property type="entry name" value="CheY-like"/>
    <property type="match status" value="1"/>
</dbReference>
<dbReference type="Gene3D" id="3.40.50.2300">
    <property type="match status" value="1"/>
</dbReference>
<dbReference type="PROSITE" id="PS50110">
    <property type="entry name" value="RESPONSE_REGULATORY"/>
    <property type="match status" value="1"/>
</dbReference>
<dbReference type="Pfam" id="PF00158">
    <property type="entry name" value="Sigma54_activat"/>
    <property type="match status" value="1"/>
</dbReference>
<feature type="domain" description="Response regulatory" evidence="8">
    <location>
        <begin position="9"/>
        <end position="123"/>
    </location>
</feature>
<keyword evidence="5" id="KW-0804">Transcription</keyword>
<dbReference type="PROSITE" id="PS00676">
    <property type="entry name" value="SIGMA54_INTERACT_2"/>
    <property type="match status" value="1"/>
</dbReference>
<dbReference type="SMART" id="SM00382">
    <property type="entry name" value="AAA"/>
    <property type="match status" value="1"/>
</dbReference>
<dbReference type="PANTHER" id="PTHR32071">
    <property type="entry name" value="TRANSCRIPTIONAL REGULATORY PROTEIN"/>
    <property type="match status" value="1"/>
</dbReference>
<dbReference type="GO" id="GO:0006355">
    <property type="term" value="P:regulation of DNA-templated transcription"/>
    <property type="evidence" value="ECO:0007669"/>
    <property type="project" value="InterPro"/>
</dbReference>
<dbReference type="InterPro" id="IPR025944">
    <property type="entry name" value="Sigma_54_int_dom_CS"/>
</dbReference>
<proteinExistence type="predicted"/>
<keyword evidence="6" id="KW-0597">Phosphoprotein</keyword>
<dbReference type="AlphaFoldDB" id="A0A8J6T4V6"/>
<dbReference type="GO" id="GO:0000160">
    <property type="term" value="P:phosphorelay signal transduction system"/>
    <property type="evidence" value="ECO:0007669"/>
    <property type="project" value="InterPro"/>
</dbReference>